<sequence length="65" mass="7599">MNNQQNNNNYYNASYCTLRSIETSCALYLSFKRNNGINIPSIFAALLMPEIYIIYSFAVHHKQLY</sequence>
<proteinExistence type="predicted"/>
<accession>A0A2H4UVM8</accession>
<evidence type="ECO:0000313" key="3">
    <source>
        <dbReference type="Proteomes" id="UP000240325"/>
    </source>
</evidence>
<evidence type="ECO:0000256" key="1">
    <source>
        <dbReference type="SAM" id="Phobius"/>
    </source>
</evidence>
<reference evidence="2" key="1">
    <citation type="journal article" date="2017" name="Elife">
        <title>The kinetoplastid-infecting Bodo saltans virus (BsV), a window into the most abundant giant viruses in the sea.</title>
        <authorList>
            <person name="Deeg C.M."/>
            <person name="Chow C.-E.T."/>
            <person name="Suttle C.A."/>
        </authorList>
    </citation>
    <scope>NUCLEOTIDE SEQUENCE</scope>
    <source>
        <strain evidence="2">NG1</strain>
    </source>
</reference>
<evidence type="ECO:0008006" key="4">
    <source>
        <dbReference type="Google" id="ProtNLM"/>
    </source>
</evidence>
<evidence type="ECO:0000313" key="2">
    <source>
        <dbReference type="EMBL" id="ATZ80973.1"/>
    </source>
</evidence>
<keyword evidence="1" id="KW-0812">Transmembrane</keyword>
<keyword evidence="1" id="KW-0472">Membrane</keyword>
<gene>
    <name evidence="2" type="ORF">BMW23_0928</name>
</gene>
<organism evidence="2">
    <name type="scientific">Bodo saltans virus</name>
    <dbReference type="NCBI Taxonomy" id="2024608"/>
    <lineage>
        <taxon>Viruses</taxon>
        <taxon>Varidnaviria</taxon>
        <taxon>Bamfordvirae</taxon>
        <taxon>Nucleocytoviricota</taxon>
        <taxon>Megaviricetes</taxon>
        <taxon>Imitervirales</taxon>
        <taxon>Mimiviridae</taxon>
        <taxon>Klosneuvirinae</taxon>
        <taxon>Theiavirus</taxon>
        <taxon>Theiavirus salishense</taxon>
    </lineage>
</organism>
<dbReference type="Proteomes" id="UP000240325">
    <property type="component" value="Segment"/>
</dbReference>
<name>A0A2H4UVM8_9VIRU</name>
<keyword evidence="3" id="KW-1185">Reference proteome</keyword>
<keyword evidence="1" id="KW-1133">Transmembrane helix</keyword>
<protein>
    <recommendedName>
        <fullName evidence="4">Transmembrane protein</fullName>
    </recommendedName>
</protein>
<dbReference type="EMBL" id="MF782455">
    <property type="protein sequence ID" value="ATZ80973.1"/>
    <property type="molecule type" value="Genomic_DNA"/>
</dbReference>
<feature type="transmembrane region" description="Helical" evidence="1">
    <location>
        <begin position="37"/>
        <end position="59"/>
    </location>
</feature>